<protein>
    <submittedName>
        <fullName evidence="3">Single-stranded DNA-binding protein rim1, mitochondrial</fullName>
    </submittedName>
</protein>
<dbReference type="GO" id="GO:0042645">
    <property type="term" value="C:mitochondrial nucleoid"/>
    <property type="evidence" value="ECO:0007669"/>
    <property type="project" value="TreeGrafter"/>
</dbReference>
<dbReference type="Gene3D" id="2.40.50.140">
    <property type="entry name" value="Nucleic acid-binding proteins"/>
    <property type="match status" value="1"/>
</dbReference>
<dbReference type="GO" id="GO:0003697">
    <property type="term" value="F:single-stranded DNA binding"/>
    <property type="evidence" value="ECO:0007669"/>
    <property type="project" value="InterPro"/>
</dbReference>
<accession>A0A369JGT2</accession>
<keyword evidence="4" id="KW-1185">Reference proteome</keyword>
<comment type="caution">
    <text evidence="3">The sequence shown here is derived from an EMBL/GenBank/DDBJ whole genome shotgun (WGS) entry which is preliminary data.</text>
</comment>
<evidence type="ECO:0000313" key="4">
    <source>
        <dbReference type="Proteomes" id="UP000076154"/>
    </source>
</evidence>
<evidence type="ECO:0000256" key="1">
    <source>
        <dbReference type="ARBA" id="ARBA00023125"/>
    </source>
</evidence>
<dbReference type="GO" id="GO:0006264">
    <property type="term" value="P:mitochondrial DNA replication"/>
    <property type="evidence" value="ECO:0007669"/>
    <property type="project" value="TreeGrafter"/>
</dbReference>
<gene>
    <name evidence="3" type="primary">rim1</name>
    <name evidence="3" type="ORF">Hypma_012488</name>
</gene>
<dbReference type="InterPro" id="IPR000424">
    <property type="entry name" value="Primosome_PriB/ssb"/>
</dbReference>
<evidence type="ECO:0000256" key="2">
    <source>
        <dbReference type="PROSITE-ProRule" id="PRU00252"/>
    </source>
</evidence>
<dbReference type="InterPro" id="IPR012340">
    <property type="entry name" value="NA-bd_OB-fold"/>
</dbReference>
<proteinExistence type="predicted"/>
<organism evidence="3 4">
    <name type="scientific">Hypsizygus marmoreus</name>
    <name type="common">White beech mushroom</name>
    <name type="synonym">Agaricus marmoreus</name>
    <dbReference type="NCBI Taxonomy" id="39966"/>
    <lineage>
        <taxon>Eukaryota</taxon>
        <taxon>Fungi</taxon>
        <taxon>Dikarya</taxon>
        <taxon>Basidiomycota</taxon>
        <taxon>Agaricomycotina</taxon>
        <taxon>Agaricomycetes</taxon>
        <taxon>Agaricomycetidae</taxon>
        <taxon>Agaricales</taxon>
        <taxon>Tricholomatineae</taxon>
        <taxon>Lyophyllaceae</taxon>
        <taxon>Hypsizygus</taxon>
    </lineage>
</organism>
<name>A0A369JGT2_HYPMA</name>
<dbReference type="OrthoDB" id="1078367at2759"/>
<dbReference type="InterPro" id="IPR011344">
    <property type="entry name" value="ssDNA-bd"/>
</dbReference>
<dbReference type="Pfam" id="PF00436">
    <property type="entry name" value="SSB"/>
    <property type="match status" value="1"/>
</dbReference>
<dbReference type="EMBL" id="LUEZ02000062">
    <property type="protein sequence ID" value="RDB20522.1"/>
    <property type="molecule type" value="Genomic_DNA"/>
</dbReference>
<evidence type="ECO:0000313" key="3">
    <source>
        <dbReference type="EMBL" id="RDB20522.1"/>
    </source>
</evidence>
<dbReference type="PROSITE" id="PS50935">
    <property type="entry name" value="SSB"/>
    <property type="match status" value="1"/>
</dbReference>
<dbReference type="PANTHER" id="PTHR10302">
    <property type="entry name" value="SINGLE-STRANDED DNA-BINDING PROTEIN"/>
    <property type="match status" value="1"/>
</dbReference>
<dbReference type="SUPFAM" id="SSF50249">
    <property type="entry name" value="Nucleic acid-binding proteins"/>
    <property type="match status" value="1"/>
</dbReference>
<dbReference type="InParanoid" id="A0A369JGT2"/>
<dbReference type="PANTHER" id="PTHR10302:SF0">
    <property type="entry name" value="SINGLE-STRANDED DNA-BINDING PROTEIN, MITOCHONDRIAL"/>
    <property type="match status" value="1"/>
</dbReference>
<dbReference type="FunCoup" id="A0A369JGT2">
    <property type="interactions" value="31"/>
</dbReference>
<dbReference type="AlphaFoldDB" id="A0A369JGT2"/>
<keyword evidence="1 2" id="KW-0238">DNA-binding</keyword>
<dbReference type="STRING" id="39966.A0A369JGT2"/>
<sequence length="149" mass="16849">MFCALRAAASRPAIRSFSTSVPRAADLSKLVLIGHLARDPETRQTKNDKEFVTYTVATQNYPPPPPDANGERRPSTATFHRVLSFQEHSNRYLQTLKKGSKVYVEAGFELREPEMGADPTTPQGQRQIFLRHETIRVLSRPKVVEVEDE</sequence>
<dbReference type="Proteomes" id="UP000076154">
    <property type="component" value="Unassembled WGS sequence"/>
</dbReference>
<reference evidence="3" key="1">
    <citation type="submission" date="2018-04" db="EMBL/GenBank/DDBJ databases">
        <title>Whole genome sequencing of Hypsizygus marmoreus.</title>
        <authorList>
            <person name="Choi I.-G."/>
            <person name="Min B."/>
            <person name="Kim J.-G."/>
            <person name="Kim S."/>
            <person name="Oh Y.-L."/>
            <person name="Kong W.-S."/>
            <person name="Park H."/>
            <person name="Jeong J."/>
            <person name="Song E.-S."/>
        </authorList>
    </citation>
    <scope>NUCLEOTIDE SEQUENCE [LARGE SCALE GENOMIC DNA]</scope>
    <source>
        <strain evidence="3">51987-8</strain>
    </source>
</reference>
<dbReference type="CDD" id="cd04496">
    <property type="entry name" value="SSB_OBF"/>
    <property type="match status" value="1"/>
</dbReference>